<dbReference type="InterPro" id="IPR011611">
    <property type="entry name" value="PfkB_dom"/>
</dbReference>
<dbReference type="CDD" id="cd01166">
    <property type="entry name" value="KdgK"/>
    <property type="match status" value="1"/>
</dbReference>
<evidence type="ECO:0000313" key="6">
    <source>
        <dbReference type="Proteomes" id="UP001597314"/>
    </source>
</evidence>
<dbReference type="InterPro" id="IPR050306">
    <property type="entry name" value="PfkB_Carbo_kinase"/>
</dbReference>
<dbReference type="EMBL" id="JBHUIW010000037">
    <property type="protein sequence ID" value="MFD2184840.1"/>
    <property type="molecule type" value="Genomic_DNA"/>
</dbReference>
<dbReference type="Pfam" id="PF00294">
    <property type="entry name" value="PfkB"/>
    <property type="match status" value="1"/>
</dbReference>
<dbReference type="InterPro" id="IPR029056">
    <property type="entry name" value="Ribokinase-like"/>
</dbReference>
<keyword evidence="3 5" id="KW-0418">Kinase</keyword>
<evidence type="ECO:0000259" key="4">
    <source>
        <dbReference type="Pfam" id="PF00294"/>
    </source>
</evidence>
<organism evidence="5 6">
    <name type="scientific">Rhodoplanes azumiensis</name>
    <dbReference type="NCBI Taxonomy" id="1897628"/>
    <lineage>
        <taxon>Bacteria</taxon>
        <taxon>Pseudomonadati</taxon>
        <taxon>Pseudomonadota</taxon>
        <taxon>Alphaproteobacteria</taxon>
        <taxon>Hyphomicrobiales</taxon>
        <taxon>Nitrobacteraceae</taxon>
        <taxon>Rhodoplanes</taxon>
    </lineage>
</organism>
<name>A0ABW5AQR1_9BRAD</name>
<dbReference type="RefSeq" id="WP_378479974.1">
    <property type="nucleotide sequence ID" value="NZ_JBHUIW010000037.1"/>
</dbReference>
<feature type="domain" description="Carbohydrate kinase PfkB" evidence="4">
    <location>
        <begin position="6"/>
        <end position="319"/>
    </location>
</feature>
<proteinExistence type="inferred from homology"/>
<evidence type="ECO:0000256" key="1">
    <source>
        <dbReference type="ARBA" id="ARBA00010688"/>
    </source>
</evidence>
<dbReference type="PANTHER" id="PTHR43085">
    <property type="entry name" value="HEXOKINASE FAMILY MEMBER"/>
    <property type="match status" value="1"/>
</dbReference>
<sequence>MSHNRTRVVTVGEVMIELARGADGRFALSCGGDVFSTAIYLARAGVPVAHATALGDDVYSDRILALAAAEGVGHDLMLRVPGRLPGLYLADTGTDGAPVFHAWRDGAPAGRLFELPDWGRVAEGLLGARVVYFSGITLSLYSNDGIGRFLAVVELARQQGAKVAFDGNFRPRGWTGDAGRTRAVYMEALKRVDIALPTFADEALLWGDPSPEATIERMQAFGIKEIVVKNGAKGALVAAAGPQATQASGPQAGQHHAQQFHSHVPVPEVVVPVDTTAAGDGFNAGYLAARLAGQPPAEAAGEAHRLAAKVIRHRGAIMPRADAAVH</sequence>
<dbReference type="PROSITE" id="PS00584">
    <property type="entry name" value="PFKB_KINASES_2"/>
    <property type="match status" value="1"/>
</dbReference>
<dbReference type="Gene3D" id="3.40.1190.20">
    <property type="match status" value="1"/>
</dbReference>
<dbReference type="PANTHER" id="PTHR43085:SF15">
    <property type="entry name" value="2-DEHYDRO-3-DEOXYGLUCONOKINASE"/>
    <property type="match status" value="1"/>
</dbReference>
<dbReference type="InterPro" id="IPR002173">
    <property type="entry name" value="Carboh/pur_kinase_PfkB_CS"/>
</dbReference>
<reference evidence="6" key="1">
    <citation type="journal article" date="2019" name="Int. J. Syst. Evol. Microbiol.">
        <title>The Global Catalogue of Microorganisms (GCM) 10K type strain sequencing project: providing services to taxonomists for standard genome sequencing and annotation.</title>
        <authorList>
            <consortium name="The Broad Institute Genomics Platform"/>
            <consortium name="The Broad Institute Genome Sequencing Center for Infectious Disease"/>
            <person name="Wu L."/>
            <person name="Ma J."/>
        </authorList>
    </citation>
    <scope>NUCLEOTIDE SEQUENCE [LARGE SCALE GENOMIC DNA]</scope>
    <source>
        <strain evidence="6">CGMCC 1.6774</strain>
    </source>
</reference>
<gene>
    <name evidence="5" type="ORF">ACFSOX_22020</name>
</gene>
<comment type="similarity">
    <text evidence="1">Belongs to the carbohydrate kinase PfkB family.</text>
</comment>
<keyword evidence="2" id="KW-0808">Transferase</keyword>
<comment type="caution">
    <text evidence="5">The sequence shown here is derived from an EMBL/GenBank/DDBJ whole genome shotgun (WGS) entry which is preliminary data.</text>
</comment>
<evidence type="ECO:0000313" key="5">
    <source>
        <dbReference type="EMBL" id="MFD2184840.1"/>
    </source>
</evidence>
<keyword evidence="6" id="KW-1185">Reference proteome</keyword>
<evidence type="ECO:0000256" key="2">
    <source>
        <dbReference type="ARBA" id="ARBA00022679"/>
    </source>
</evidence>
<accession>A0ABW5AQR1</accession>
<protein>
    <submittedName>
        <fullName evidence="5">Sugar kinase</fullName>
    </submittedName>
</protein>
<evidence type="ECO:0000256" key="3">
    <source>
        <dbReference type="ARBA" id="ARBA00022777"/>
    </source>
</evidence>
<dbReference type="GO" id="GO:0016301">
    <property type="term" value="F:kinase activity"/>
    <property type="evidence" value="ECO:0007669"/>
    <property type="project" value="UniProtKB-KW"/>
</dbReference>
<dbReference type="SUPFAM" id="SSF53613">
    <property type="entry name" value="Ribokinase-like"/>
    <property type="match status" value="1"/>
</dbReference>
<dbReference type="Proteomes" id="UP001597314">
    <property type="component" value="Unassembled WGS sequence"/>
</dbReference>